<feature type="compositionally biased region" description="Basic residues" evidence="1">
    <location>
        <begin position="134"/>
        <end position="143"/>
    </location>
</feature>
<protein>
    <submittedName>
        <fullName evidence="2">Uncharacterized protein</fullName>
    </submittedName>
</protein>
<keyword evidence="3" id="KW-1185">Reference proteome</keyword>
<sequence length="143" mass="16033">MFWKGYRYGSQRSLIAEKGSDSHGMFRNQLIKTPLYMSSHFPNPAATTVTALNDRSRSDTKNNAPTIRFNFEPFFVASEGGSSTSKLSLLLSSPLPLINQNQENHKPEEVDGGGGIAAKAENLLEVEKGEREQRRRKVQRNFC</sequence>
<dbReference type="Proteomes" id="UP001386955">
    <property type="component" value="Unassembled WGS sequence"/>
</dbReference>
<feature type="region of interest" description="Disordered" evidence="1">
    <location>
        <begin position="121"/>
        <end position="143"/>
    </location>
</feature>
<reference evidence="2 3" key="1">
    <citation type="submission" date="2024-01" db="EMBL/GenBank/DDBJ databases">
        <title>The genomes of 5 underutilized Papilionoideae crops provide insights into root nodulation and disease resistanc.</title>
        <authorList>
            <person name="Jiang F."/>
        </authorList>
    </citation>
    <scope>NUCLEOTIDE SEQUENCE [LARGE SCALE GENOMIC DNA]</scope>
    <source>
        <strain evidence="2">DUOXIRENSHENG_FW03</strain>
        <tissue evidence="2">Leaves</tissue>
    </source>
</reference>
<comment type="caution">
    <text evidence="2">The sequence shown here is derived from an EMBL/GenBank/DDBJ whole genome shotgun (WGS) entry which is preliminary data.</text>
</comment>
<name>A0AAN9RTP8_PSOTE</name>
<dbReference type="EMBL" id="JAYMYS010000008">
    <property type="protein sequence ID" value="KAK7383013.1"/>
    <property type="molecule type" value="Genomic_DNA"/>
</dbReference>
<evidence type="ECO:0000313" key="3">
    <source>
        <dbReference type="Proteomes" id="UP001386955"/>
    </source>
</evidence>
<gene>
    <name evidence="2" type="ORF">VNO78_28678</name>
</gene>
<accession>A0AAN9RTP8</accession>
<evidence type="ECO:0000313" key="2">
    <source>
        <dbReference type="EMBL" id="KAK7383013.1"/>
    </source>
</evidence>
<evidence type="ECO:0000256" key="1">
    <source>
        <dbReference type="SAM" id="MobiDB-lite"/>
    </source>
</evidence>
<dbReference type="AlphaFoldDB" id="A0AAN9RTP8"/>
<proteinExistence type="predicted"/>
<organism evidence="2 3">
    <name type="scientific">Psophocarpus tetragonolobus</name>
    <name type="common">Winged bean</name>
    <name type="synonym">Dolichos tetragonolobus</name>
    <dbReference type="NCBI Taxonomy" id="3891"/>
    <lineage>
        <taxon>Eukaryota</taxon>
        <taxon>Viridiplantae</taxon>
        <taxon>Streptophyta</taxon>
        <taxon>Embryophyta</taxon>
        <taxon>Tracheophyta</taxon>
        <taxon>Spermatophyta</taxon>
        <taxon>Magnoliopsida</taxon>
        <taxon>eudicotyledons</taxon>
        <taxon>Gunneridae</taxon>
        <taxon>Pentapetalae</taxon>
        <taxon>rosids</taxon>
        <taxon>fabids</taxon>
        <taxon>Fabales</taxon>
        <taxon>Fabaceae</taxon>
        <taxon>Papilionoideae</taxon>
        <taxon>50 kb inversion clade</taxon>
        <taxon>NPAAA clade</taxon>
        <taxon>indigoferoid/millettioid clade</taxon>
        <taxon>Phaseoleae</taxon>
        <taxon>Psophocarpus</taxon>
    </lineage>
</organism>